<gene>
    <name evidence="1" type="ORF">PTE_03183</name>
</gene>
<protein>
    <submittedName>
        <fullName evidence="1">Uncharacterized protein</fullName>
    </submittedName>
</protein>
<dbReference type="AlphaFoldDB" id="W3V602"/>
<name>W3V602_9GAMM</name>
<comment type="caution">
    <text evidence="1">The sequence shown here is derived from an EMBL/GenBank/DDBJ whole genome shotgun (WGS) entry which is preliminary data.</text>
</comment>
<evidence type="ECO:0000313" key="1">
    <source>
        <dbReference type="EMBL" id="ETS31228.1"/>
    </source>
</evidence>
<reference evidence="1 2" key="1">
    <citation type="submission" date="2013-11" db="EMBL/GenBank/DDBJ databases">
        <title>Elucidation of the Photorhabdus temperata genome and generation of transposon mutant library to identify motility mutants.</title>
        <authorList>
            <person name="Hurst S.G.IV."/>
            <person name="Micheals B."/>
            <person name="Abebe-Akele F."/>
            <person name="Rowedder H."/>
            <person name="Bullock H."/>
            <person name="Jackobeck R."/>
            <person name="Janicki E."/>
            <person name="Tisa L.S."/>
        </authorList>
    </citation>
    <scope>NUCLEOTIDE SEQUENCE [LARGE SCALE GENOMIC DNA]</scope>
    <source>
        <strain evidence="1 2">NC19</strain>
    </source>
</reference>
<evidence type="ECO:0000313" key="2">
    <source>
        <dbReference type="Proteomes" id="UP000018957"/>
    </source>
</evidence>
<organism evidence="1 2">
    <name type="scientific">Photorhabdus khanii NC19</name>
    <dbReference type="NCBI Taxonomy" id="1004151"/>
    <lineage>
        <taxon>Bacteria</taxon>
        <taxon>Pseudomonadati</taxon>
        <taxon>Pseudomonadota</taxon>
        <taxon>Gammaproteobacteria</taxon>
        <taxon>Enterobacterales</taxon>
        <taxon>Morganellaceae</taxon>
        <taxon>Photorhabdus</taxon>
    </lineage>
</organism>
<keyword evidence="2" id="KW-1185">Reference proteome</keyword>
<proteinExistence type="predicted"/>
<dbReference type="Proteomes" id="UP000018957">
    <property type="component" value="Unassembled WGS sequence"/>
</dbReference>
<sequence length="69" mass="8412">MEIFVNKINLDHFQTFPEPKSRWDFYCIKCNGIFDEICNYEFKIENRDCFMFLSNKYHVIAARKSGEIY</sequence>
<dbReference type="EMBL" id="AYSJ01000013">
    <property type="protein sequence ID" value="ETS31228.1"/>
    <property type="molecule type" value="Genomic_DNA"/>
</dbReference>
<accession>W3V602</accession>